<evidence type="ECO:0000256" key="3">
    <source>
        <dbReference type="SAM" id="SignalP"/>
    </source>
</evidence>
<evidence type="ECO:0000259" key="4">
    <source>
        <dbReference type="Pfam" id="PF13458"/>
    </source>
</evidence>
<dbReference type="EMBL" id="JAXLPB010000001">
    <property type="protein sequence ID" value="MDY8108396.1"/>
    <property type="molecule type" value="Genomic_DNA"/>
</dbReference>
<dbReference type="Proteomes" id="UP001294412">
    <property type="component" value="Unassembled WGS sequence"/>
</dbReference>
<accession>A0ABU5I2K3</accession>
<keyword evidence="2 3" id="KW-0732">Signal</keyword>
<comment type="similarity">
    <text evidence="1">Belongs to the leucine-binding protein family.</text>
</comment>
<feature type="signal peptide" evidence="3">
    <location>
        <begin position="1"/>
        <end position="30"/>
    </location>
</feature>
<dbReference type="Gene3D" id="3.40.50.2300">
    <property type="match status" value="2"/>
</dbReference>
<reference evidence="5 6" key="1">
    <citation type="submission" date="2023-12" db="EMBL/GenBank/DDBJ databases">
        <title>Description of Novel Strain Fulvimarina sp. 2208YS6-2-32 isolated from Uroteuthis (Photololigo) edulis.</title>
        <authorList>
            <person name="Park J.-S."/>
        </authorList>
    </citation>
    <scope>NUCLEOTIDE SEQUENCE [LARGE SCALE GENOMIC DNA]</scope>
    <source>
        <strain evidence="5 6">2208YS6-2-32</strain>
    </source>
</reference>
<evidence type="ECO:0000256" key="1">
    <source>
        <dbReference type="ARBA" id="ARBA00010062"/>
    </source>
</evidence>
<proteinExistence type="inferred from homology"/>
<dbReference type="PANTHER" id="PTHR47151">
    <property type="entry name" value="LEU/ILE/VAL-BINDING ABC TRANSPORTER SUBUNIT"/>
    <property type="match status" value="1"/>
</dbReference>
<dbReference type="InterPro" id="IPR028082">
    <property type="entry name" value="Peripla_BP_I"/>
</dbReference>
<evidence type="ECO:0000313" key="6">
    <source>
        <dbReference type="Proteomes" id="UP001294412"/>
    </source>
</evidence>
<name>A0ABU5I2K3_9HYPH</name>
<protein>
    <submittedName>
        <fullName evidence="5">Branched-chain amino acid ABC transporter substrate-binding protein</fullName>
    </submittedName>
</protein>
<evidence type="ECO:0000313" key="5">
    <source>
        <dbReference type="EMBL" id="MDY8108396.1"/>
    </source>
</evidence>
<gene>
    <name evidence="5" type="ORF">U0C82_04415</name>
</gene>
<comment type="caution">
    <text evidence="5">The sequence shown here is derived from an EMBL/GenBank/DDBJ whole genome shotgun (WGS) entry which is preliminary data.</text>
</comment>
<dbReference type="SUPFAM" id="SSF53822">
    <property type="entry name" value="Periplasmic binding protein-like I"/>
    <property type="match status" value="1"/>
</dbReference>
<organism evidence="5 6">
    <name type="scientific">Fulvimarina uroteuthidis</name>
    <dbReference type="NCBI Taxonomy" id="3098149"/>
    <lineage>
        <taxon>Bacteria</taxon>
        <taxon>Pseudomonadati</taxon>
        <taxon>Pseudomonadota</taxon>
        <taxon>Alphaproteobacteria</taxon>
        <taxon>Hyphomicrobiales</taxon>
        <taxon>Aurantimonadaceae</taxon>
        <taxon>Fulvimarina</taxon>
    </lineage>
</organism>
<feature type="chain" id="PRO_5045057470" evidence="3">
    <location>
        <begin position="31"/>
        <end position="372"/>
    </location>
</feature>
<evidence type="ECO:0000256" key="2">
    <source>
        <dbReference type="ARBA" id="ARBA00022729"/>
    </source>
</evidence>
<dbReference type="InterPro" id="IPR028081">
    <property type="entry name" value="Leu-bd"/>
</dbReference>
<feature type="domain" description="Leucine-binding protein" evidence="4">
    <location>
        <begin position="35"/>
        <end position="344"/>
    </location>
</feature>
<keyword evidence="6" id="KW-1185">Reference proteome</keyword>
<dbReference type="Pfam" id="PF13458">
    <property type="entry name" value="Peripla_BP_6"/>
    <property type="match status" value="1"/>
</dbReference>
<dbReference type="CDD" id="cd06342">
    <property type="entry name" value="PBP1_ABC_LIVBP-like"/>
    <property type="match status" value="1"/>
</dbReference>
<dbReference type="PANTHER" id="PTHR47151:SF2">
    <property type="entry name" value="AMINO ACID BINDING PROTEIN"/>
    <property type="match status" value="1"/>
</dbReference>
<sequence>MSGPCSRLPRLLRYGLVSAGLGACLPAVSAAETIVGVAAPLSGSSSLLGEQVVRGARSAAQGDTTVTTADTRCSADGGRDAAERFVASGARVVVGFLCTEALQAALPVLTQADIPVLAVGVRTSRITEAREKTGYKVWRIAPRSDAEARAIADTMIARWRAEPFGLVEDGSIANRGLTDTVRRLLADEGLEPAATDNYRPAEEKQFGLARRLMRTGVTRFFMAGDRSDIAVIARDAAELGLGLEIIGGESLVDEASPDQPLAEGVTAVAPPLRHAAPAADGSAAQDLRGYAGPAHAAMQIAQAAVSTLAGSTIEERSLADILNEATFETLLGPVDFDANGDSDAVRYRALRWNGEAFVPEAGEDAAPQEPPE</sequence>
<dbReference type="RefSeq" id="WP_322185841.1">
    <property type="nucleotide sequence ID" value="NZ_JAXLPB010000001.1"/>
</dbReference>
<dbReference type="PROSITE" id="PS51257">
    <property type="entry name" value="PROKAR_LIPOPROTEIN"/>
    <property type="match status" value="1"/>
</dbReference>